<name>A0A2A9CUA3_9ACTN</name>
<dbReference type="RefSeq" id="WP_169923795.1">
    <property type="nucleotide sequence ID" value="NZ_PDJC01000001.1"/>
</dbReference>
<evidence type="ECO:0000256" key="1">
    <source>
        <dbReference type="SAM" id="Phobius"/>
    </source>
</evidence>
<feature type="transmembrane region" description="Helical" evidence="1">
    <location>
        <begin position="20"/>
        <end position="44"/>
    </location>
</feature>
<protein>
    <submittedName>
        <fullName evidence="2">Uncharacterized protein</fullName>
    </submittedName>
</protein>
<evidence type="ECO:0000313" key="3">
    <source>
        <dbReference type="Proteomes" id="UP000226079"/>
    </source>
</evidence>
<accession>A0A2A9CUA3</accession>
<keyword evidence="1" id="KW-0472">Membrane</keyword>
<gene>
    <name evidence="2" type="ORF">ATK74_1795</name>
</gene>
<dbReference type="EMBL" id="PDJC01000001">
    <property type="protein sequence ID" value="PFG17232.1"/>
    <property type="molecule type" value="Genomic_DNA"/>
</dbReference>
<dbReference type="AlphaFoldDB" id="A0A2A9CUA3"/>
<sequence>MSAGRKYRHHEHAEPTTSTIRAGILILGLIVIATLIATVPHLLWP</sequence>
<dbReference type="Proteomes" id="UP000226079">
    <property type="component" value="Unassembled WGS sequence"/>
</dbReference>
<proteinExistence type="predicted"/>
<organism evidence="2 3">
    <name type="scientific">Propionicimonas paludicola</name>
    <dbReference type="NCBI Taxonomy" id="185243"/>
    <lineage>
        <taxon>Bacteria</taxon>
        <taxon>Bacillati</taxon>
        <taxon>Actinomycetota</taxon>
        <taxon>Actinomycetes</taxon>
        <taxon>Propionibacteriales</taxon>
        <taxon>Nocardioidaceae</taxon>
        <taxon>Propionicimonas</taxon>
    </lineage>
</organism>
<comment type="caution">
    <text evidence="2">The sequence shown here is derived from an EMBL/GenBank/DDBJ whole genome shotgun (WGS) entry which is preliminary data.</text>
</comment>
<keyword evidence="1" id="KW-0812">Transmembrane</keyword>
<reference evidence="2 3" key="1">
    <citation type="submission" date="2017-10" db="EMBL/GenBank/DDBJ databases">
        <title>Sequencing the genomes of 1000 actinobacteria strains.</title>
        <authorList>
            <person name="Klenk H.-P."/>
        </authorList>
    </citation>
    <scope>NUCLEOTIDE SEQUENCE [LARGE SCALE GENOMIC DNA]</scope>
    <source>
        <strain evidence="2 3">DSM 15597</strain>
    </source>
</reference>
<keyword evidence="1" id="KW-1133">Transmembrane helix</keyword>
<keyword evidence="3" id="KW-1185">Reference proteome</keyword>
<evidence type="ECO:0000313" key="2">
    <source>
        <dbReference type="EMBL" id="PFG17232.1"/>
    </source>
</evidence>